<feature type="disulfide bond" evidence="3">
    <location>
        <begin position="102"/>
        <end position="107"/>
    </location>
</feature>
<keyword evidence="5" id="KW-0732">Signal</keyword>
<dbReference type="PRINTS" id="PR00792">
    <property type="entry name" value="PEPSIN"/>
</dbReference>
<dbReference type="InterPro" id="IPR001969">
    <property type="entry name" value="Aspartic_peptidase_AS"/>
</dbReference>
<dbReference type="GO" id="GO:0004190">
    <property type="term" value="F:aspartic-type endopeptidase activity"/>
    <property type="evidence" value="ECO:0007669"/>
    <property type="project" value="UniProtKB-KW"/>
</dbReference>
<evidence type="ECO:0000259" key="6">
    <source>
        <dbReference type="PROSITE" id="PS51767"/>
    </source>
</evidence>
<feature type="disulfide bond" evidence="3">
    <location>
        <begin position="310"/>
        <end position="347"/>
    </location>
</feature>
<feature type="chain" id="PRO_5014940256" evidence="5">
    <location>
        <begin position="20"/>
        <end position="388"/>
    </location>
</feature>
<accession>A0A2K8JM07</accession>
<dbReference type="InterPro" id="IPR033121">
    <property type="entry name" value="PEPTIDASE_A1"/>
</dbReference>
<evidence type="ECO:0000256" key="4">
    <source>
        <dbReference type="RuleBase" id="RU000454"/>
    </source>
</evidence>
<dbReference type="FunFam" id="2.40.70.10:FF:000149">
    <property type="entry name" value="Uncharacterized protein"/>
    <property type="match status" value="1"/>
</dbReference>
<dbReference type="InterPro" id="IPR021109">
    <property type="entry name" value="Peptidase_aspartic_dom_sf"/>
</dbReference>
<evidence type="ECO:0000313" key="7">
    <source>
        <dbReference type="EMBL" id="ATU82839.1"/>
    </source>
</evidence>
<dbReference type="AlphaFoldDB" id="A0A2K8JM07"/>
<evidence type="ECO:0000256" key="1">
    <source>
        <dbReference type="ARBA" id="ARBA00007447"/>
    </source>
</evidence>
<keyword evidence="3" id="KW-1015">Disulfide bond</keyword>
<dbReference type="PANTHER" id="PTHR47966">
    <property type="entry name" value="BETA-SITE APP-CLEAVING ENZYME, ISOFORM A-RELATED"/>
    <property type="match status" value="1"/>
</dbReference>
<dbReference type="InterPro" id="IPR001461">
    <property type="entry name" value="Aspartic_peptidase_A1"/>
</dbReference>
<protein>
    <submittedName>
        <fullName evidence="7">Secreted A1 protease-like protein</fullName>
    </submittedName>
</protein>
<keyword evidence="4" id="KW-0378">Hydrolase</keyword>
<feature type="active site" evidence="2">
    <location>
        <position position="89"/>
    </location>
</feature>
<dbReference type="GO" id="GO:0006508">
    <property type="term" value="P:proteolysis"/>
    <property type="evidence" value="ECO:0007669"/>
    <property type="project" value="UniProtKB-KW"/>
</dbReference>
<name>A0A2K8JM07_PRIPG</name>
<dbReference type="SUPFAM" id="SSF50630">
    <property type="entry name" value="Acid proteases"/>
    <property type="match status" value="1"/>
</dbReference>
<feature type="signal peptide" evidence="5">
    <location>
        <begin position="1"/>
        <end position="19"/>
    </location>
</feature>
<evidence type="ECO:0000256" key="3">
    <source>
        <dbReference type="PIRSR" id="PIRSR601461-2"/>
    </source>
</evidence>
<dbReference type="PROSITE" id="PS51767">
    <property type="entry name" value="PEPTIDASE_A1"/>
    <property type="match status" value="1"/>
</dbReference>
<feature type="domain" description="Peptidase A1" evidence="6">
    <location>
        <begin position="71"/>
        <end position="385"/>
    </location>
</feature>
<dbReference type="FunFam" id="2.40.70.10:FF:000044">
    <property type="entry name" value="Lysosomal aspartic protease"/>
    <property type="match status" value="1"/>
</dbReference>
<evidence type="ECO:0000256" key="2">
    <source>
        <dbReference type="PIRSR" id="PIRSR601461-1"/>
    </source>
</evidence>
<keyword evidence="4 7" id="KW-0645">Protease</keyword>
<dbReference type="PROSITE" id="PS00141">
    <property type="entry name" value="ASP_PROTEASE"/>
    <property type="match status" value="2"/>
</dbReference>
<comment type="similarity">
    <text evidence="1 4">Belongs to the peptidase A1 family.</text>
</comment>
<keyword evidence="4" id="KW-0064">Aspartyl protease</keyword>
<sequence>MYCTALLVIALFAIIPTEGYHRVPLHRIHKTPREVADFQQELKQYRKGYRMFTMLKKTSREMLKNSLNAEYYGKISLGTPPQEFSVVFDTGSSNLWIPSTQCESVACTNHNQYDHDRSSTYQEDGRRVLMRYGTGSVVGQMSTDVLRIGDIEIPNQLFTETTDESESPFYRAQTDGLLGLAFPELAKDHATPPMNNMINQGLVEKPIFSFYLNRDIDAEEGGEIIFGGVNKDRFDESTVNSVSLTSTTYWEFRMDGVTSEGDGGRAWCSGGCAAIADTGTSLIVGPPYEIDEIFELVGAEVYNGMGMVSCENIEQLPPINFHINGVKYTLNGQDYVVKMRNYGQEVCLVGFSYMNTPQPFWILGDVFLGKVYSIFDVQNRSVSFAQLK</sequence>
<feature type="active site" evidence="2">
    <location>
        <position position="277"/>
    </location>
</feature>
<reference evidence="7" key="1">
    <citation type="submission" date="2016-10" db="EMBL/GenBank/DDBJ databases">
        <title>The assassin bug Pristhesancus plagipennis produces two different types of venom.</title>
        <authorList>
            <person name="Walker A.A."/>
            <person name="Herzig V."/>
            <person name="Jin J."/>
            <person name="Fry B.G."/>
            <person name="King G.F."/>
        </authorList>
    </citation>
    <scope>NUCLEOTIDE SEQUENCE</scope>
    <source>
        <tissue evidence="7">Venom/labial glands</tissue>
    </source>
</reference>
<evidence type="ECO:0000256" key="5">
    <source>
        <dbReference type="SAM" id="SignalP"/>
    </source>
</evidence>
<dbReference type="Gene3D" id="2.40.70.10">
    <property type="entry name" value="Acid Proteases"/>
    <property type="match status" value="2"/>
</dbReference>
<dbReference type="PANTHER" id="PTHR47966:SF51">
    <property type="entry name" value="BETA-SITE APP-CLEAVING ENZYME, ISOFORM A-RELATED"/>
    <property type="match status" value="1"/>
</dbReference>
<dbReference type="Pfam" id="PF00026">
    <property type="entry name" value="Asp"/>
    <property type="match status" value="1"/>
</dbReference>
<organism evidence="7">
    <name type="scientific">Pristhesancus plagipennis</name>
    <name type="common">Common assassin bug</name>
    <dbReference type="NCBI Taxonomy" id="1955184"/>
    <lineage>
        <taxon>Eukaryota</taxon>
        <taxon>Metazoa</taxon>
        <taxon>Ecdysozoa</taxon>
        <taxon>Arthropoda</taxon>
        <taxon>Hexapoda</taxon>
        <taxon>Insecta</taxon>
        <taxon>Pterygota</taxon>
        <taxon>Neoptera</taxon>
        <taxon>Paraneoptera</taxon>
        <taxon>Hemiptera</taxon>
        <taxon>Heteroptera</taxon>
        <taxon>Panheteroptera</taxon>
        <taxon>Cimicomorpha</taxon>
        <taxon>Reduviidae</taxon>
        <taxon>Harpactorinae</taxon>
        <taxon>Harpactorini</taxon>
        <taxon>Pristhesancus</taxon>
    </lineage>
</organism>
<proteinExistence type="evidence at transcript level"/>
<dbReference type="EMBL" id="KY031088">
    <property type="protein sequence ID" value="ATU82839.1"/>
    <property type="molecule type" value="mRNA"/>
</dbReference>